<organism evidence="1 2">
    <name type="scientific">Candolleomyces aberdarensis</name>
    <dbReference type="NCBI Taxonomy" id="2316362"/>
    <lineage>
        <taxon>Eukaryota</taxon>
        <taxon>Fungi</taxon>
        <taxon>Dikarya</taxon>
        <taxon>Basidiomycota</taxon>
        <taxon>Agaricomycotina</taxon>
        <taxon>Agaricomycetes</taxon>
        <taxon>Agaricomycetidae</taxon>
        <taxon>Agaricales</taxon>
        <taxon>Agaricineae</taxon>
        <taxon>Psathyrellaceae</taxon>
        <taxon>Candolleomyces</taxon>
    </lineage>
</organism>
<evidence type="ECO:0000313" key="2">
    <source>
        <dbReference type="Proteomes" id="UP000290288"/>
    </source>
</evidence>
<dbReference type="EMBL" id="SDEE01000453">
    <property type="protein sequence ID" value="RXW16284.1"/>
    <property type="molecule type" value="Genomic_DNA"/>
</dbReference>
<evidence type="ECO:0000313" key="1">
    <source>
        <dbReference type="EMBL" id="RXW16284.1"/>
    </source>
</evidence>
<name>A0A4Q2DCI1_9AGAR</name>
<reference evidence="1 2" key="1">
    <citation type="submission" date="2019-01" db="EMBL/GenBank/DDBJ databases">
        <title>Draft genome sequence of Psathyrella aberdarensis IHI B618.</title>
        <authorList>
            <person name="Buettner E."/>
            <person name="Kellner H."/>
        </authorList>
    </citation>
    <scope>NUCLEOTIDE SEQUENCE [LARGE SCALE GENOMIC DNA]</scope>
    <source>
        <strain evidence="1 2">IHI B618</strain>
    </source>
</reference>
<gene>
    <name evidence="1" type="ORF">EST38_g9572</name>
</gene>
<comment type="caution">
    <text evidence="1">The sequence shown here is derived from an EMBL/GenBank/DDBJ whole genome shotgun (WGS) entry which is preliminary data.</text>
</comment>
<accession>A0A4Q2DCI1</accession>
<sequence length="202" mass="22879">MLLSIPPAQPQTNPNAWQVAAAWLDEYITSNVETEIARLTEQLFLTDGLVADVPGQLDALQREVMEQATLRLEVAELREGTRETRTDVDCLKGMVEGQPSSYREPFNLGDFQQKVESLEETTKTGQQGFSKQLSNTEDTLCVMSTRLAVIEQELQMLKQRMDQGGEEKRRELQAVVAGVQIKSQKMQAELTDITRHRQEDRI</sequence>
<dbReference type="AlphaFoldDB" id="A0A4Q2DCI1"/>
<proteinExistence type="predicted"/>
<keyword evidence="2" id="KW-1185">Reference proteome</keyword>
<protein>
    <submittedName>
        <fullName evidence="1">Uncharacterized protein</fullName>
    </submittedName>
</protein>
<dbReference type="Proteomes" id="UP000290288">
    <property type="component" value="Unassembled WGS sequence"/>
</dbReference>